<feature type="region of interest" description="Disordered" evidence="1">
    <location>
        <begin position="184"/>
        <end position="208"/>
    </location>
</feature>
<accession>A0A151QL54</accession>
<dbReference type="EMBL" id="KQ486708">
    <property type="protein sequence ID" value="KYP31012.1"/>
    <property type="molecule type" value="Genomic_DNA"/>
</dbReference>
<evidence type="ECO:0008006" key="4">
    <source>
        <dbReference type="Google" id="ProtNLM"/>
    </source>
</evidence>
<evidence type="ECO:0000313" key="2">
    <source>
        <dbReference type="EMBL" id="KYP31012.1"/>
    </source>
</evidence>
<sequence length="291" mass="32537">MAEHHTRKTTIDRLEEAITQLTLSQTTLSTDHHALSTKVDTILDRLATLTTQPPSTPPPFPHRPPIKLDVPRFDGHDSLGWIFKINQFFDYQGTPDAERITVASFYMDGPALSWYQWMFRNGYITSWPGLLQALESRFAPSYYDDASGLLFKLCATWHFQALQPTSLPHAMALAKLQEDKIVDRRRQSHNPTSSSSSVTPASSTLALPSSPKVHFKHLSSAEIASRREKGLCYHCDEKFTPSHRCKGRLLLLIAGDDDVGNIAVSEMPLSTTLEDTSADPHSSTPLSYFPT</sequence>
<feature type="region of interest" description="Disordered" evidence="1">
    <location>
        <begin position="271"/>
        <end position="291"/>
    </location>
</feature>
<gene>
    <name evidence="2" type="ORF">KK1_049270</name>
</gene>
<organism evidence="2 3">
    <name type="scientific">Cajanus cajan</name>
    <name type="common">Pigeon pea</name>
    <name type="synonym">Cajanus indicus</name>
    <dbReference type="NCBI Taxonomy" id="3821"/>
    <lineage>
        <taxon>Eukaryota</taxon>
        <taxon>Viridiplantae</taxon>
        <taxon>Streptophyta</taxon>
        <taxon>Embryophyta</taxon>
        <taxon>Tracheophyta</taxon>
        <taxon>Spermatophyta</taxon>
        <taxon>Magnoliopsida</taxon>
        <taxon>eudicotyledons</taxon>
        <taxon>Gunneridae</taxon>
        <taxon>Pentapetalae</taxon>
        <taxon>rosids</taxon>
        <taxon>fabids</taxon>
        <taxon>Fabales</taxon>
        <taxon>Fabaceae</taxon>
        <taxon>Papilionoideae</taxon>
        <taxon>50 kb inversion clade</taxon>
        <taxon>NPAAA clade</taxon>
        <taxon>indigoferoid/millettioid clade</taxon>
        <taxon>Phaseoleae</taxon>
        <taxon>Cajanus</taxon>
    </lineage>
</organism>
<dbReference type="Proteomes" id="UP000075243">
    <property type="component" value="Unassembled WGS sequence"/>
</dbReference>
<protein>
    <recommendedName>
        <fullName evidence="4">Retrotransposon gag domain-containing protein</fullName>
    </recommendedName>
</protein>
<feature type="compositionally biased region" description="Low complexity" evidence="1">
    <location>
        <begin position="191"/>
        <end position="208"/>
    </location>
</feature>
<evidence type="ECO:0000256" key="1">
    <source>
        <dbReference type="SAM" id="MobiDB-lite"/>
    </source>
</evidence>
<dbReference type="AlphaFoldDB" id="A0A151QL54"/>
<reference evidence="2" key="1">
    <citation type="journal article" date="2012" name="Nat. Biotechnol.">
        <title>Draft genome sequence of pigeonpea (Cajanus cajan), an orphan legume crop of resource-poor farmers.</title>
        <authorList>
            <person name="Varshney R.K."/>
            <person name="Chen W."/>
            <person name="Li Y."/>
            <person name="Bharti A.K."/>
            <person name="Saxena R.K."/>
            <person name="Schlueter J.A."/>
            <person name="Donoghue M.T."/>
            <person name="Azam S."/>
            <person name="Fan G."/>
            <person name="Whaley A.M."/>
            <person name="Farmer A.D."/>
            <person name="Sheridan J."/>
            <person name="Iwata A."/>
            <person name="Tuteja R."/>
            <person name="Penmetsa R.V."/>
            <person name="Wu W."/>
            <person name="Upadhyaya H.D."/>
            <person name="Yang S.P."/>
            <person name="Shah T."/>
            <person name="Saxena K.B."/>
            <person name="Michael T."/>
            <person name="McCombie W.R."/>
            <person name="Yang B."/>
            <person name="Zhang G."/>
            <person name="Yang H."/>
            <person name="Wang J."/>
            <person name="Spillane C."/>
            <person name="Cook D.R."/>
            <person name="May G.D."/>
            <person name="Xu X."/>
            <person name="Jackson S.A."/>
        </authorList>
    </citation>
    <scope>NUCLEOTIDE SEQUENCE [LARGE SCALE GENOMIC DNA]</scope>
</reference>
<dbReference type="OMA" id="CKITATR"/>
<keyword evidence="3" id="KW-1185">Reference proteome</keyword>
<evidence type="ECO:0000313" key="3">
    <source>
        <dbReference type="Proteomes" id="UP000075243"/>
    </source>
</evidence>
<dbReference type="Gramene" id="C.cajan_46192.t">
    <property type="protein sequence ID" value="C.cajan_46192.t"/>
    <property type="gene ID" value="C.cajan_46192"/>
</dbReference>
<name>A0A151QL54_CAJCA</name>
<proteinExistence type="predicted"/>